<accession>A0ABN6RA15</accession>
<dbReference type="Proteomes" id="UP001064971">
    <property type="component" value="Chromosome"/>
</dbReference>
<feature type="domain" description="TubC N-terminal docking" evidence="1">
    <location>
        <begin position="5"/>
        <end position="52"/>
    </location>
</feature>
<evidence type="ECO:0000313" key="2">
    <source>
        <dbReference type="EMBL" id="BDP40190.1"/>
    </source>
</evidence>
<dbReference type="InterPro" id="IPR044894">
    <property type="entry name" value="TubC_N_sf"/>
</dbReference>
<reference evidence="2" key="1">
    <citation type="submission" date="2022-07" db="EMBL/GenBank/DDBJ databases">
        <title>Complete Genome Sequence of the Radioresistant Bacterium Deinococcus aetherius ST0316, Isolated from the Air Dust collected in Lower Stratosphere above Japan.</title>
        <authorList>
            <person name="Satoh K."/>
            <person name="Hagiwara K."/>
            <person name="Katsumata K."/>
            <person name="Kubo A."/>
            <person name="Yokobori S."/>
            <person name="Yamagishi A."/>
            <person name="Oono Y."/>
            <person name="Narumi I."/>
        </authorList>
    </citation>
    <scope>NUCLEOTIDE SEQUENCE</scope>
    <source>
        <strain evidence="2">ST0316</strain>
    </source>
</reference>
<organism evidence="2 3">
    <name type="scientific">Deinococcus aetherius</name>
    <dbReference type="NCBI Taxonomy" id="200252"/>
    <lineage>
        <taxon>Bacteria</taxon>
        <taxon>Thermotogati</taxon>
        <taxon>Deinococcota</taxon>
        <taxon>Deinococci</taxon>
        <taxon>Deinococcales</taxon>
        <taxon>Deinococcaceae</taxon>
        <taxon>Deinococcus</taxon>
    </lineage>
</organism>
<protein>
    <recommendedName>
        <fullName evidence="1">TubC N-terminal docking domain-containing protein</fullName>
    </recommendedName>
</protein>
<sequence length="151" mass="15506">MVAADLLAELDRLGVRLALNGEGFTTQARKGALTPELAAALRTHKPLLLGVLKLAVPPSPLPALPPLPEPLGRLVHAAAGGQLPGHSVALPDGGRVPNLADYVLAWAATYAAGGDTGHCLRHLWAAHAVWQPRQAVSTHGQAAPPPLPALG</sequence>
<dbReference type="Gene3D" id="1.10.10.1830">
    <property type="entry name" value="Non-ribosomal peptide synthase, adenylation domain"/>
    <property type="match status" value="1"/>
</dbReference>
<evidence type="ECO:0000259" key="1">
    <source>
        <dbReference type="Pfam" id="PF18563"/>
    </source>
</evidence>
<keyword evidence="3" id="KW-1185">Reference proteome</keyword>
<proteinExistence type="predicted"/>
<dbReference type="RefSeq" id="WP_406585090.1">
    <property type="nucleotide sequence ID" value="NZ_AP026560.1"/>
</dbReference>
<dbReference type="EMBL" id="AP026560">
    <property type="protein sequence ID" value="BDP40190.1"/>
    <property type="molecule type" value="Genomic_DNA"/>
</dbReference>
<name>A0ABN6RA15_9DEIO</name>
<evidence type="ECO:0000313" key="3">
    <source>
        <dbReference type="Proteomes" id="UP001064971"/>
    </source>
</evidence>
<gene>
    <name evidence="2" type="ORF">DAETH_01590</name>
</gene>
<dbReference type="Pfam" id="PF18563">
    <property type="entry name" value="TubC_N"/>
    <property type="match status" value="1"/>
</dbReference>
<dbReference type="InterPro" id="IPR041464">
    <property type="entry name" value="TubC_N"/>
</dbReference>